<dbReference type="AlphaFoldDB" id="A0A543IJ35"/>
<gene>
    <name evidence="2" type="ORF">FHX41_4318</name>
</gene>
<organism evidence="2 3">
    <name type="scientific">Actinomadura hallensis</name>
    <dbReference type="NCBI Taxonomy" id="337895"/>
    <lineage>
        <taxon>Bacteria</taxon>
        <taxon>Bacillati</taxon>
        <taxon>Actinomycetota</taxon>
        <taxon>Actinomycetes</taxon>
        <taxon>Streptosporangiales</taxon>
        <taxon>Thermomonosporaceae</taxon>
        <taxon>Actinomadura</taxon>
    </lineage>
</organism>
<keyword evidence="1" id="KW-0472">Membrane</keyword>
<keyword evidence="1" id="KW-0812">Transmembrane</keyword>
<comment type="caution">
    <text evidence="2">The sequence shown here is derived from an EMBL/GenBank/DDBJ whole genome shotgun (WGS) entry which is preliminary data.</text>
</comment>
<accession>A0A543IJ35</accession>
<keyword evidence="1" id="KW-1133">Transmembrane helix</keyword>
<dbReference type="Proteomes" id="UP000316706">
    <property type="component" value="Unassembled WGS sequence"/>
</dbReference>
<sequence length="70" mass="7561">MSLAIAMWVLIPAALFFVFMHHVLLVGVRTKNIQLHSREVSSRLPAGRVGALLNITAGPSVESRSGPHTT</sequence>
<keyword evidence="3" id="KW-1185">Reference proteome</keyword>
<name>A0A543IJ35_9ACTN</name>
<evidence type="ECO:0000313" key="2">
    <source>
        <dbReference type="EMBL" id="TQM70584.1"/>
    </source>
</evidence>
<dbReference type="EMBL" id="VFPO01000001">
    <property type="protein sequence ID" value="TQM70584.1"/>
    <property type="molecule type" value="Genomic_DNA"/>
</dbReference>
<evidence type="ECO:0000313" key="3">
    <source>
        <dbReference type="Proteomes" id="UP000316706"/>
    </source>
</evidence>
<evidence type="ECO:0000256" key="1">
    <source>
        <dbReference type="SAM" id="Phobius"/>
    </source>
</evidence>
<proteinExistence type="predicted"/>
<reference evidence="2 3" key="1">
    <citation type="submission" date="2019-06" db="EMBL/GenBank/DDBJ databases">
        <title>Sequencing the genomes of 1000 actinobacteria strains.</title>
        <authorList>
            <person name="Klenk H.-P."/>
        </authorList>
    </citation>
    <scope>NUCLEOTIDE SEQUENCE [LARGE SCALE GENOMIC DNA]</scope>
    <source>
        <strain evidence="2 3">DSM 45043</strain>
    </source>
</reference>
<feature type="transmembrane region" description="Helical" evidence="1">
    <location>
        <begin position="6"/>
        <end position="28"/>
    </location>
</feature>
<protein>
    <submittedName>
        <fullName evidence="2">Uncharacterized protein</fullName>
    </submittedName>
</protein>
<dbReference type="RefSeq" id="WP_185758902.1">
    <property type="nucleotide sequence ID" value="NZ_VFPO01000001.1"/>
</dbReference>